<dbReference type="InterPro" id="IPR012337">
    <property type="entry name" value="RNaseH-like_sf"/>
</dbReference>
<dbReference type="Gene3D" id="1.10.10.60">
    <property type="entry name" value="Homeodomain-like"/>
    <property type="match status" value="2"/>
</dbReference>
<dbReference type="InterPro" id="IPR015378">
    <property type="entry name" value="Transposase-like_Mu_C"/>
</dbReference>
<dbReference type="SUPFAM" id="SSF46689">
    <property type="entry name" value="Homeodomain-like"/>
    <property type="match status" value="2"/>
</dbReference>
<dbReference type="PROSITE" id="PS50994">
    <property type="entry name" value="INTEGRASE"/>
    <property type="match status" value="1"/>
</dbReference>
<dbReference type="Pfam" id="PF09299">
    <property type="entry name" value="Mu-transpos_C"/>
    <property type="match status" value="1"/>
</dbReference>
<dbReference type="InterPro" id="IPR015126">
    <property type="entry name" value="Mu_I-gamma"/>
</dbReference>
<accession>A0ABY5XFB5</accession>
<protein>
    <submittedName>
        <fullName evidence="4">Mu transposase C-terminal domain-containing protein</fullName>
    </submittedName>
</protein>
<dbReference type="InterPro" id="IPR036388">
    <property type="entry name" value="WH-like_DNA-bd_sf"/>
</dbReference>
<feature type="region of interest" description="Disordered" evidence="1">
    <location>
        <begin position="642"/>
        <end position="681"/>
    </location>
</feature>
<sequence>MKEFFTVAELAAANLPDLPRAEKSLDNFARARWRGDDQLARKAPGKTKPVWEYHYSLLPPSAQTRLVIVHDTPANDRDDASAVRKAALWARYEGLSHEHKAICEWRLNTIVEVESLERVGVTSSAAIAIATKKAGCSKSAYYEWREMLLGTNREDWLAALAPSFRTEGARADCDERAWDYLKSDYLRPEAPAFSECYRRMAATAAKHGWAPIAAERTLRRRLNATVSKAVQTLARKGRETAKKLYPAQRRLRQHLHAMQMVNMDGHKLDVFVKVPWSEKPVRMFLLGIQDLYSGKIVGWRLSDSENKETVRLVIGDMVENFGVPDAMFLDNGRAFASKWISGGVANRFRFKVRDEDPQGLLVTLGVELHWTTPYSGQSKPIERAWRDLAEKIAKHPFCAGAYVGNKPDAKPENYGSRAIPLDGFRAHVSAQIAAHNAQLGRTGGDCKGRSFDQTFADSMGLDSTIVRWPTAAQKSLWLLASEVIRAKKGSGEIHFQGNRYWSRELNQFAGQKVTIRFDPDNLHQVVKVYDLSNVLICDADCIEDAGFNDQEAARHHARKRRDYAKAVTAERDAHAALSASQLSDLYYKGDVAEPAPKPEPIRPRVTRLATAAAVALKPAAAISEDEVEDTFSKALARISGGASIIEFPQGNTPTGTASGANEPKRAAYGSRKKKGGENPAR</sequence>
<feature type="domain" description="Integrase catalytic" evidence="2">
    <location>
        <begin position="242"/>
        <end position="379"/>
    </location>
</feature>
<gene>
    <name evidence="4" type="ORF">N2599_13950</name>
</gene>
<feature type="domain" description="HTH Mu-type" evidence="3">
    <location>
        <begin position="3"/>
        <end position="74"/>
    </location>
</feature>
<name>A0ABY5XFB5_RHISU</name>
<dbReference type="Gene3D" id="6.10.250.2550">
    <property type="match status" value="1"/>
</dbReference>
<reference evidence="4" key="1">
    <citation type="submission" date="2022-09" db="EMBL/GenBank/DDBJ databases">
        <title>Australian commercial rhizobial inoculants.</title>
        <authorList>
            <person name="Kohlmeier M.G."/>
            <person name="O'Hara G.W."/>
            <person name="Colombi E."/>
            <person name="Ramsay J.P."/>
            <person name="Terpolilli J."/>
        </authorList>
    </citation>
    <scope>NUCLEOTIDE SEQUENCE</scope>
    <source>
        <strain evidence="4">WSM1592</strain>
    </source>
</reference>
<dbReference type="Pfam" id="PF02914">
    <property type="entry name" value="DDE_2"/>
    <property type="match status" value="1"/>
</dbReference>
<dbReference type="EMBL" id="CP104143">
    <property type="protein sequence ID" value="UWU13247.1"/>
    <property type="molecule type" value="Genomic_DNA"/>
</dbReference>
<keyword evidence="5" id="KW-1185">Reference proteome</keyword>
<dbReference type="SUPFAM" id="SSF53098">
    <property type="entry name" value="Ribonuclease H-like"/>
    <property type="match status" value="1"/>
</dbReference>
<dbReference type="InterPro" id="IPR009004">
    <property type="entry name" value="Transposase_Mu_C"/>
</dbReference>
<evidence type="ECO:0000256" key="1">
    <source>
        <dbReference type="SAM" id="MobiDB-lite"/>
    </source>
</evidence>
<dbReference type="PROSITE" id="PS51702">
    <property type="entry name" value="HTH_MU"/>
    <property type="match status" value="1"/>
</dbReference>
<dbReference type="Pfam" id="PF09039">
    <property type="entry name" value="HTH_Tnp_Mu_2"/>
    <property type="match status" value="1"/>
</dbReference>
<dbReference type="RefSeq" id="WP_027508179.1">
    <property type="nucleotide sequence ID" value="NZ_CP104143.1"/>
</dbReference>
<dbReference type="Gene3D" id="3.30.420.10">
    <property type="entry name" value="Ribonuclease H-like superfamily/Ribonuclease H"/>
    <property type="match status" value="1"/>
</dbReference>
<dbReference type="InterPro" id="IPR004189">
    <property type="entry name" value="Phage_Mu_transposase"/>
</dbReference>
<dbReference type="InterPro" id="IPR003314">
    <property type="entry name" value="Mu-type_HTH"/>
</dbReference>
<dbReference type="Gene3D" id="1.10.10.10">
    <property type="entry name" value="Winged helix-like DNA-binding domain superfamily/Winged helix DNA-binding domain"/>
    <property type="match status" value="1"/>
</dbReference>
<dbReference type="InterPro" id="IPR036397">
    <property type="entry name" value="RNaseH_sf"/>
</dbReference>
<dbReference type="SUPFAM" id="SSF50610">
    <property type="entry name" value="mu transposase, C-terminal domain"/>
    <property type="match status" value="1"/>
</dbReference>
<evidence type="ECO:0000259" key="2">
    <source>
        <dbReference type="PROSITE" id="PS50994"/>
    </source>
</evidence>
<evidence type="ECO:0000313" key="5">
    <source>
        <dbReference type="Proteomes" id="UP001060123"/>
    </source>
</evidence>
<dbReference type="InterPro" id="IPR001584">
    <property type="entry name" value="Integrase_cat-core"/>
</dbReference>
<proteinExistence type="predicted"/>
<feature type="compositionally biased region" description="Polar residues" evidence="1">
    <location>
        <begin position="649"/>
        <end position="659"/>
    </location>
</feature>
<dbReference type="Gene3D" id="2.30.30.130">
    <property type="entry name" value="Transposase, Mu, C-terminal"/>
    <property type="match status" value="1"/>
</dbReference>
<organism evidence="4 5">
    <name type="scientific">Rhizobium sullae</name>
    <name type="common">Rhizobium hedysari</name>
    <dbReference type="NCBI Taxonomy" id="50338"/>
    <lineage>
        <taxon>Bacteria</taxon>
        <taxon>Pseudomonadati</taxon>
        <taxon>Pseudomonadota</taxon>
        <taxon>Alphaproteobacteria</taxon>
        <taxon>Hyphomicrobiales</taxon>
        <taxon>Rhizobiaceae</taxon>
        <taxon>Rhizobium/Agrobacterium group</taxon>
        <taxon>Rhizobium</taxon>
    </lineage>
</organism>
<dbReference type="Proteomes" id="UP001060123">
    <property type="component" value="Chromosome"/>
</dbReference>
<dbReference type="InterPro" id="IPR009057">
    <property type="entry name" value="Homeodomain-like_sf"/>
</dbReference>
<evidence type="ECO:0000259" key="3">
    <source>
        <dbReference type="PROSITE" id="PS51702"/>
    </source>
</evidence>
<evidence type="ECO:0000313" key="4">
    <source>
        <dbReference type="EMBL" id="UWU13247.1"/>
    </source>
</evidence>